<dbReference type="AlphaFoldDB" id="A0A1W2EE73"/>
<reference evidence="6 7" key="1">
    <citation type="submission" date="2017-04" db="EMBL/GenBank/DDBJ databases">
        <authorList>
            <person name="Afonso C.L."/>
            <person name="Miller P.J."/>
            <person name="Scott M.A."/>
            <person name="Spackman E."/>
            <person name="Goraichik I."/>
            <person name="Dimitrov K.M."/>
            <person name="Suarez D.L."/>
            <person name="Swayne D.E."/>
        </authorList>
    </citation>
    <scope>NUCLEOTIDE SEQUENCE [LARGE SCALE GENOMIC DNA]</scope>
    <source>
        <strain evidence="6 7">CGMCC 1.12644</strain>
    </source>
</reference>
<keyword evidence="7" id="KW-1185">Reference proteome</keyword>
<dbReference type="PANTHER" id="PTHR30146:SF95">
    <property type="entry name" value="RIBOSE OPERON REPRESSOR"/>
    <property type="match status" value="1"/>
</dbReference>
<dbReference type="PROSITE" id="PS50932">
    <property type="entry name" value="HTH_LACI_2"/>
    <property type="match status" value="1"/>
</dbReference>
<evidence type="ECO:0000256" key="1">
    <source>
        <dbReference type="ARBA" id="ARBA00022491"/>
    </source>
</evidence>
<organism evidence="6 7">
    <name type="scientific">Primorskyibacter flagellatus</name>
    <dbReference type="NCBI Taxonomy" id="1387277"/>
    <lineage>
        <taxon>Bacteria</taxon>
        <taxon>Pseudomonadati</taxon>
        <taxon>Pseudomonadota</taxon>
        <taxon>Alphaproteobacteria</taxon>
        <taxon>Rhodobacterales</taxon>
        <taxon>Roseobacteraceae</taxon>
        <taxon>Primorskyibacter</taxon>
    </lineage>
</organism>
<sequence>MSASDNEIPYPATSYDVAKAAGVAQSTVSRCFQDDSNISPETRERVRRIAAELGYSRNALARSLITRKSNMVGVVATRFTIRNNPELVYTLGDALRSEKRRMLLMVIESDATVGSIIDEALEYPLDGLICCSNMKETDISRFRTRRVPIVFFNRDVKSALTDSIATDHAEAGQRAADLLFEAGHRRIVCIKGPEKAQVSLVRASAFVARLAELGVAHVPTVSTDFSYDQGLTAFTDLVENLPRPDAVFCANDQLALGVMDACRYKLGWRIPEDISVVGFDDIAEAGRLSYQLTTIRQPILEMALKAVELLLSRATNTDVEERNIRMAGRLIVRTSARIQDKECPSL</sequence>
<dbReference type="InterPro" id="IPR000843">
    <property type="entry name" value="HTH_LacI"/>
</dbReference>
<evidence type="ECO:0000313" key="7">
    <source>
        <dbReference type="Proteomes" id="UP000192330"/>
    </source>
</evidence>
<dbReference type="Pfam" id="PF13377">
    <property type="entry name" value="Peripla_BP_3"/>
    <property type="match status" value="1"/>
</dbReference>
<accession>A0A1W2EE73</accession>
<name>A0A1W2EE73_9RHOB</name>
<evidence type="ECO:0000259" key="5">
    <source>
        <dbReference type="PROSITE" id="PS50932"/>
    </source>
</evidence>
<dbReference type="InterPro" id="IPR010982">
    <property type="entry name" value="Lambda_DNA-bd_dom_sf"/>
</dbReference>
<dbReference type="InterPro" id="IPR028082">
    <property type="entry name" value="Peripla_BP_I"/>
</dbReference>
<dbReference type="Proteomes" id="UP000192330">
    <property type="component" value="Unassembled WGS sequence"/>
</dbReference>
<dbReference type="InterPro" id="IPR046335">
    <property type="entry name" value="LacI/GalR-like_sensor"/>
</dbReference>
<dbReference type="Gene3D" id="3.40.50.2300">
    <property type="match status" value="2"/>
</dbReference>
<gene>
    <name evidence="6" type="ORF">SAMN06295998_12712</name>
</gene>
<dbReference type="SUPFAM" id="SSF47413">
    <property type="entry name" value="lambda repressor-like DNA-binding domains"/>
    <property type="match status" value="1"/>
</dbReference>
<evidence type="ECO:0000256" key="2">
    <source>
        <dbReference type="ARBA" id="ARBA00023015"/>
    </source>
</evidence>
<evidence type="ECO:0000256" key="4">
    <source>
        <dbReference type="ARBA" id="ARBA00023163"/>
    </source>
</evidence>
<dbReference type="EMBL" id="FWYD01000027">
    <property type="protein sequence ID" value="SMD07947.1"/>
    <property type="molecule type" value="Genomic_DNA"/>
</dbReference>
<keyword evidence="2" id="KW-0805">Transcription regulation</keyword>
<keyword evidence="1" id="KW-0678">Repressor</keyword>
<feature type="domain" description="HTH lacI-type" evidence="5">
    <location>
        <begin position="12"/>
        <end position="66"/>
    </location>
</feature>
<evidence type="ECO:0000256" key="3">
    <source>
        <dbReference type="ARBA" id="ARBA00023125"/>
    </source>
</evidence>
<dbReference type="CDD" id="cd06278">
    <property type="entry name" value="PBP1_LacI-like"/>
    <property type="match status" value="1"/>
</dbReference>
<dbReference type="PANTHER" id="PTHR30146">
    <property type="entry name" value="LACI-RELATED TRANSCRIPTIONAL REPRESSOR"/>
    <property type="match status" value="1"/>
</dbReference>
<dbReference type="GO" id="GO:0000976">
    <property type="term" value="F:transcription cis-regulatory region binding"/>
    <property type="evidence" value="ECO:0007669"/>
    <property type="project" value="TreeGrafter"/>
</dbReference>
<dbReference type="STRING" id="1387277.SAMN06295998_12712"/>
<keyword evidence="4" id="KW-0804">Transcription</keyword>
<protein>
    <submittedName>
        <fullName evidence="6">DNA-binding transcriptional regulator, LacI/PurR family</fullName>
    </submittedName>
</protein>
<dbReference type="CDD" id="cd01392">
    <property type="entry name" value="HTH_LacI"/>
    <property type="match status" value="1"/>
</dbReference>
<dbReference type="Pfam" id="PF00356">
    <property type="entry name" value="LacI"/>
    <property type="match status" value="1"/>
</dbReference>
<keyword evidence="3 6" id="KW-0238">DNA-binding</keyword>
<dbReference type="SUPFAM" id="SSF53822">
    <property type="entry name" value="Periplasmic binding protein-like I"/>
    <property type="match status" value="1"/>
</dbReference>
<proteinExistence type="predicted"/>
<evidence type="ECO:0000313" key="6">
    <source>
        <dbReference type="EMBL" id="SMD07947.1"/>
    </source>
</evidence>
<dbReference type="Gene3D" id="1.10.260.40">
    <property type="entry name" value="lambda repressor-like DNA-binding domains"/>
    <property type="match status" value="1"/>
</dbReference>
<dbReference type="GO" id="GO:0003700">
    <property type="term" value="F:DNA-binding transcription factor activity"/>
    <property type="evidence" value="ECO:0007669"/>
    <property type="project" value="TreeGrafter"/>
</dbReference>
<dbReference type="SMART" id="SM00354">
    <property type="entry name" value="HTH_LACI"/>
    <property type="match status" value="1"/>
</dbReference>